<dbReference type="OMA" id="KEWIMFI"/>
<dbReference type="EMBL" id="JPKZ01020940">
    <property type="protein sequence ID" value="KHN71706.1"/>
    <property type="molecule type" value="Genomic_DNA"/>
</dbReference>
<dbReference type="STRING" id="6265.A0A0B2UL02"/>
<dbReference type="AlphaFoldDB" id="A0A0B2UL02"/>
<name>A0A0B2UL02_TOXCA</name>
<protein>
    <submittedName>
        <fullName evidence="1">Uncharacterized protein</fullName>
    </submittedName>
</protein>
<evidence type="ECO:0000313" key="1">
    <source>
        <dbReference type="EMBL" id="KHN71706.1"/>
    </source>
</evidence>
<sequence length="79" mass="9510">GSNRFLQSLYWACRGFQYWLCFYDEDVEIDVEDLLVNPFNTQPPSLEQLQSTTGFQKEWIMFIYRNFKQAQSFVFTVSF</sequence>
<gene>
    <name evidence="1" type="ORF">Tcan_02094</name>
</gene>
<dbReference type="OrthoDB" id="5815468at2759"/>
<dbReference type="Proteomes" id="UP000031036">
    <property type="component" value="Unassembled WGS sequence"/>
</dbReference>
<keyword evidence="2" id="KW-1185">Reference proteome</keyword>
<comment type="caution">
    <text evidence="1">The sequence shown here is derived from an EMBL/GenBank/DDBJ whole genome shotgun (WGS) entry which is preliminary data.</text>
</comment>
<evidence type="ECO:0000313" key="2">
    <source>
        <dbReference type="Proteomes" id="UP000031036"/>
    </source>
</evidence>
<accession>A0A0B2UL02</accession>
<organism evidence="1 2">
    <name type="scientific">Toxocara canis</name>
    <name type="common">Canine roundworm</name>
    <dbReference type="NCBI Taxonomy" id="6265"/>
    <lineage>
        <taxon>Eukaryota</taxon>
        <taxon>Metazoa</taxon>
        <taxon>Ecdysozoa</taxon>
        <taxon>Nematoda</taxon>
        <taxon>Chromadorea</taxon>
        <taxon>Rhabditida</taxon>
        <taxon>Spirurina</taxon>
        <taxon>Ascaridomorpha</taxon>
        <taxon>Ascaridoidea</taxon>
        <taxon>Toxocaridae</taxon>
        <taxon>Toxocara</taxon>
    </lineage>
</organism>
<proteinExistence type="predicted"/>
<feature type="non-terminal residue" evidence="1">
    <location>
        <position position="1"/>
    </location>
</feature>
<reference evidence="1 2" key="1">
    <citation type="submission" date="2014-11" db="EMBL/GenBank/DDBJ databases">
        <title>Genetic blueprint of the zoonotic pathogen Toxocara canis.</title>
        <authorList>
            <person name="Zhu X.-Q."/>
            <person name="Korhonen P.K."/>
            <person name="Cai H."/>
            <person name="Young N.D."/>
            <person name="Nejsum P."/>
            <person name="von Samson-Himmelstjerna G."/>
            <person name="Boag P.R."/>
            <person name="Tan P."/>
            <person name="Li Q."/>
            <person name="Min J."/>
            <person name="Yang Y."/>
            <person name="Wang X."/>
            <person name="Fang X."/>
            <person name="Hall R.S."/>
            <person name="Hofmann A."/>
            <person name="Sternberg P.W."/>
            <person name="Jex A.R."/>
            <person name="Gasser R.B."/>
        </authorList>
    </citation>
    <scope>NUCLEOTIDE SEQUENCE [LARGE SCALE GENOMIC DNA]</scope>
    <source>
        <strain evidence="1">PN_DK_2014</strain>
    </source>
</reference>